<evidence type="ECO:0000256" key="2">
    <source>
        <dbReference type="ARBA" id="ARBA00022729"/>
    </source>
</evidence>
<evidence type="ECO:0000256" key="1">
    <source>
        <dbReference type="ARBA" id="ARBA00022448"/>
    </source>
</evidence>
<evidence type="ECO:0000259" key="5">
    <source>
        <dbReference type="Pfam" id="PF03968"/>
    </source>
</evidence>
<dbReference type="Proteomes" id="UP000634667">
    <property type="component" value="Unassembled WGS sequence"/>
</dbReference>
<dbReference type="PANTHER" id="PTHR36504:SF1">
    <property type="entry name" value="LIPOPOLYSACCHARIDE EXPORT SYSTEM PROTEIN LPTA"/>
    <property type="match status" value="1"/>
</dbReference>
<keyword evidence="1 4" id="KW-0813">Transport</keyword>
<comment type="function">
    <text evidence="4">Involved in the assembly of lipopolysaccharide (LPS). Required for the translocation of LPS from the inner membrane to the outer membrane. May form a bridge between the inner membrane and the outer membrane, via interactions with LptC and LptD, thereby facilitating LPS transfer across the periplasm.</text>
</comment>
<keyword evidence="2 4" id="KW-0732">Signal</keyword>
<dbReference type="EMBL" id="BMYR01000012">
    <property type="protein sequence ID" value="GGW70035.1"/>
    <property type="molecule type" value="Genomic_DNA"/>
</dbReference>
<dbReference type="InterPro" id="IPR014340">
    <property type="entry name" value="LptA"/>
</dbReference>
<dbReference type="Gene3D" id="2.60.450.10">
    <property type="entry name" value="Lipopolysaccharide (LPS) transport protein A like domain"/>
    <property type="match status" value="1"/>
</dbReference>
<name>A0ABQ2WVB7_9ALTE</name>
<sequence length="163" mass="17854" precursor="true">MNNKLWLSVLFFATSTLHAAPADFTQPIDVQADFWEASIQNNISIYRENVEVRQGTMLITALRLEANASAGSGNEVLIATGTPATYSQTLEDGKEVKAQANEIRYELASRTLTLTGNAEMSQSGSLVQGAVIRYNIASQQISAESEKNRRVTTIFTPEVKENP</sequence>
<evidence type="ECO:0000313" key="6">
    <source>
        <dbReference type="EMBL" id="GGW70035.1"/>
    </source>
</evidence>
<dbReference type="InterPro" id="IPR005653">
    <property type="entry name" value="OstA-like_N"/>
</dbReference>
<comment type="similarity">
    <text evidence="4">Belongs to the LptA family.</text>
</comment>
<gene>
    <name evidence="4 6" type="primary">lptA</name>
    <name evidence="6" type="ORF">GCM10008111_27700</name>
</gene>
<dbReference type="NCBIfam" id="TIGR03002">
    <property type="entry name" value="outer_YhbN_LptA"/>
    <property type="match status" value="1"/>
</dbReference>
<keyword evidence="3 4" id="KW-0574">Periplasm</keyword>
<feature type="signal peptide" evidence="4">
    <location>
        <begin position="1"/>
        <end position="19"/>
    </location>
</feature>
<comment type="subunit">
    <text evidence="4">Component of the lipopolysaccharide transport and assembly complex.</text>
</comment>
<evidence type="ECO:0000256" key="3">
    <source>
        <dbReference type="ARBA" id="ARBA00022764"/>
    </source>
</evidence>
<feature type="chain" id="PRO_5044944988" description="Lipopolysaccharide export system protein LptA" evidence="4">
    <location>
        <begin position="20"/>
        <end position="163"/>
    </location>
</feature>
<feature type="domain" description="Organic solvent tolerance-like N-terminal" evidence="5">
    <location>
        <begin position="30"/>
        <end position="139"/>
    </location>
</feature>
<keyword evidence="7" id="KW-1185">Reference proteome</keyword>
<proteinExistence type="inferred from homology"/>
<dbReference type="PANTHER" id="PTHR36504">
    <property type="entry name" value="LIPOPOLYSACCHARIDE EXPORT SYSTEM PROTEIN LPTA"/>
    <property type="match status" value="1"/>
</dbReference>
<protein>
    <recommendedName>
        <fullName evidence="4">Lipopolysaccharide export system protein LptA</fullName>
    </recommendedName>
</protein>
<evidence type="ECO:0000313" key="7">
    <source>
        <dbReference type="Proteomes" id="UP000634667"/>
    </source>
</evidence>
<dbReference type="HAMAP" id="MF_01914">
    <property type="entry name" value="LPS_assembly_LptA"/>
    <property type="match status" value="1"/>
</dbReference>
<reference evidence="7" key="1">
    <citation type="journal article" date="2019" name="Int. J. Syst. Evol. Microbiol.">
        <title>The Global Catalogue of Microorganisms (GCM) 10K type strain sequencing project: providing services to taxonomists for standard genome sequencing and annotation.</title>
        <authorList>
            <consortium name="The Broad Institute Genomics Platform"/>
            <consortium name="The Broad Institute Genome Sequencing Center for Infectious Disease"/>
            <person name="Wu L."/>
            <person name="Ma J."/>
        </authorList>
    </citation>
    <scope>NUCLEOTIDE SEQUENCE [LARGE SCALE GENOMIC DNA]</scope>
    <source>
        <strain evidence="7">KCTC 23723</strain>
    </source>
</reference>
<accession>A0ABQ2WVB7</accession>
<dbReference type="RefSeq" id="WP_189483829.1">
    <property type="nucleotide sequence ID" value="NZ_BMYR01000012.1"/>
</dbReference>
<comment type="subcellular location">
    <subcellularLocation>
        <location evidence="4">Periplasm</location>
    </subcellularLocation>
</comment>
<organism evidence="6 7">
    <name type="scientific">Alishewanella tabrizica</name>
    <dbReference type="NCBI Taxonomy" id="671278"/>
    <lineage>
        <taxon>Bacteria</taxon>
        <taxon>Pseudomonadati</taxon>
        <taxon>Pseudomonadota</taxon>
        <taxon>Gammaproteobacteria</taxon>
        <taxon>Alteromonadales</taxon>
        <taxon>Alteromonadaceae</taxon>
        <taxon>Alishewanella</taxon>
    </lineage>
</organism>
<evidence type="ECO:0000256" key="4">
    <source>
        <dbReference type="HAMAP-Rule" id="MF_01914"/>
    </source>
</evidence>
<dbReference type="Pfam" id="PF03968">
    <property type="entry name" value="LptD_N"/>
    <property type="match status" value="1"/>
</dbReference>
<dbReference type="InterPro" id="IPR052037">
    <property type="entry name" value="LPS_export_LptA"/>
</dbReference>
<comment type="caution">
    <text evidence="6">The sequence shown here is derived from an EMBL/GenBank/DDBJ whole genome shotgun (WGS) entry which is preliminary data.</text>
</comment>